<organism evidence="8 9">
    <name type="scientific">Hypholoma sublateritium (strain FD-334 SS-4)</name>
    <dbReference type="NCBI Taxonomy" id="945553"/>
    <lineage>
        <taxon>Eukaryota</taxon>
        <taxon>Fungi</taxon>
        <taxon>Dikarya</taxon>
        <taxon>Basidiomycota</taxon>
        <taxon>Agaricomycotina</taxon>
        <taxon>Agaricomycetes</taxon>
        <taxon>Agaricomycetidae</taxon>
        <taxon>Agaricales</taxon>
        <taxon>Agaricineae</taxon>
        <taxon>Strophariaceae</taxon>
        <taxon>Hypholoma</taxon>
    </lineage>
</organism>
<dbReference type="PROSITE" id="PS51292">
    <property type="entry name" value="ZF_RING_CH"/>
    <property type="match status" value="1"/>
</dbReference>
<dbReference type="InterPro" id="IPR001841">
    <property type="entry name" value="Znf_RING"/>
</dbReference>
<name>A0A0D2PF67_HYPSF</name>
<dbReference type="Gene3D" id="3.30.40.10">
    <property type="entry name" value="Zinc/RING finger domain, C3HC4 (zinc finger)"/>
    <property type="match status" value="1"/>
</dbReference>
<dbReference type="InterPro" id="IPR011016">
    <property type="entry name" value="Znf_RING-CH"/>
</dbReference>
<dbReference type="InterPro" id="IPR013083">
    <property type="entry name" value="Znf_RING/FYVE/PHD"/>
</dbReference>
<keyword evidence="2 4" id="KW-0863">Zinc-finger</keyword>
<keyword evidence="5" id="KW-0472">Membrane</keyword>
<dbReference type="SMART" id="SM00744">
    <property type="entry name" value="RINGv"/>
    <property type="match status" value="1"/>
</dbReference>
<keyword evidence="5" id="KW-0812">Transmembrane</keyword>
<keyword evidence="9" id="KW-1185">Reference proteome</keyword>
<evidence type="ECO:0000313" key="8">
    <source>
        <dbReference type="EMBL" id="KJA29399.1"/>
    </source>
</evidence>
<dbReference type="OrthoDB" id="264354at2759"/>
<dbReference type="OMA" id="CLQSWRH"/>
<accession>A0A0D2PF67</accession>
<feature type="transmembrane region" description="Helical" evidence="5">
    <location>
        <begin position="183"/>
        <end position="208"/>
    </location>
</feature>
<dbReference type="AlphaFoldDB" id="A0A0D2PF67"/>
<dbReference type="PANTHER" id="PTHR46347">
    <property type="entry name" value="RING/FYVE/PHD ZINC FINGER SUPERFAMILY PROTEIN"/>
    <property type="match status" value="1"/>
</dbReference>
<dbReference type="STRING" id="945553.A0A0D2PF67"/>
<reference evidence="9" key="1">
    <citation type="submission" date="2014-04" db="EMBL/GenBank/DDBJ databases">
        <title>Evolutionary Origins and Diversification of the Mycorrhizal Mutualists.</title>
        <authorList>
            <consortium name="DOE Joint Genome Institute"/>
            <consortium name="Mycorrhizal Genomics Consortium"/>
            <person name="Kohler A."/>
            <person name="Kuo A."/>
            <person name="Nagy L.G."/>
            <person name="Floudas D."/>
            <person name="Copeland A."/>
            <person name="Barry K.W."/>
            <person name="Cichocki N."/>
            <person name="Veneault-Fourrey C."/>
            <person name="LaButti K."/>
            <person name="Lindquist E.A."/>
            <person name="Lipzen A."/>
            <person name="Lundell T."/>
            <person name="Morin E."/>
            <person name="Murat C."/>
            <person name="Riley R."/>
            <person name="Ohm R."/>
            <person name="Sun H."/>
            <person name="Tunlid A."/>
            <person name="Henrissat B."/>
            <person name="Grigoriev I.V."/>
            <person name="Hibbett D.S."/>
            <person name="Martin F."/>
        </authorList>
    </citation>
    <scope>NUCLEOTIDE SEQUENCE [LARGE SCALE GENOMIC DNA]</scope>
    <source>
        <strain evidence="9">FD-334 SS-4</strain>
    </source>
</reference>
<evidence type="ECO:0000256" key="3">
    <source>
        <dbReference type="ARBA" id="ARBA00022833"/>
    </source>
</evidence>
<feature type="domain" description="RING-type" evidence="6">
    <location>
        <begin position="8"/>
        <end position="62"/>
    </location>
</feature>
<dbReference type="PROSITE" id="PS50089">
    <property type="entry name" value="ZF_RING_2"/>
    <property type="match status" value="1"/>
</dbReference>
<evidence type="ECO:0000256" key="5">
    <source>
        <dbReference type="SAM" id="Phobius"/>
    </source>
</evidence>
<evidence type="ECO:0000256" key="2">
    <source>
        <dbReference type="ARBA" id="ARBA00022771"/>
    </source>
</evidence>
<feature type="transmembrane region" description="Helical" evidence="5">
    <location>
        <begin position="228"/>
        <end position="246"/>
    </location>
</feature>
<dbReference type="Proteomes" id="UP000054270">
    <property type="component" value="Unassembled WGS sequence"/>
</dbReference>
<dbReference type="SUPFAM" id="SSF57850">
    <property type="entry name" value="RING/U-box"/>
    <property type="match status" value="1"/>
</dbReference>
<protein>
    <submittedName>
        <fullName evidence="8">Uncharacterized protein</fullName>
    </submittedName>
</protein>
<dbReference type="EMBL" id="KN817519">
    <property type="protein sequence ID" value="KJA29399.1"/>
    <property type="molecule type" value="Genomic_DNA"/>
</dbReference>
<keyword evidence="1" id="KW-0479">Metal-binding</keyword>
<evidence type="ECO:0000313" key="9">
    <source>
        <dbReference type="Proteomes" id="UP000054270"/>
    </source>
</evidence>
<evidence type="ECO:0000259" key="7">
    <source>
        <dbReference type="PROSITE" id="PS51292"/>
    </source>
</evidence>
<evidence type="ECO:0000256" key="4">
    <source>
        <dbReference type="PROSITE-ProRule" id="PRU00175"/>
    </source>
</evidence>
<proteinExistence type="predicted"/>
<evidence type="ECO:0000259" key="6">
    <source>
        <dbReference type="PROSITE" id="PS50089"/>
    </source>
</evidence>
<dbReference type="CDD" id="cd16495">
    <property type="entry name" value="RING_CH-C4HC3_MARCH"/>
    <property type="match status" value="1"/>
</dbReference>
<dbReference type="PANTHER" id="PTHR46347:SF1">
    <property type="entry name" value="RING_FYVE_PHD ZINC FINGER SUPERFAMILY PROTEIN"/>
    <property type="match status" value="1"/>
</dbReference>
<feature type="domain" description="RING-CH-type" evidence="7">
    <location>
        <begin position="1"/>
        <end position="68"/>
    </location>
</feature>
<sequence length="271" mass="30392">MSEQEKQCRICLDGVEAEKEVGRLIRPCLCRGSISYVHIGCLQRWRNESTSNSAFFQCPQCRYQYRFARTRIVGLATNPIAIGAISALLFTCIVMMASFVTTFFMSAFEEPSNQSYYGFYSYWYISPFQVAQDLVTAAFRVIRDGDLSDVLEDAASFTTAQGSIKMPAARAPPGIVKRFIRRFLLGLPLIGAGSVVQMLVSVQALAPVQWLARYRGSRDRRNSNSRDIAALIVIGLLLVGAFRALFKVYHLTESITKRVLLRAEESILEVN</sequence>
<dbReference type="Pfam" id="PF12906">
    <property type="entry name" value="RINGv"/>
    <property type="match status" value="1"/>
</dbReference>
<dbReference type="GO" id="GO:0008270">
    <property type="term" value="F:zinc ion binding"/>
    <property type="evidence" value="ECO:0007669"/>
    <property type="project" value="UniProtKB-KW"/>
</dbReference>
<gene>
    <name evidence="8" type="ORF">HYPSUDRAFT_127596</name>
</gene>
<keyword evidence="5" id="KW-1133">Transmembrane helix</keyword>
<evidence type="ECO:0000256" key="1">
    <source>
        <dbReference type="ARBA" id="ARBA00022723"/>
    </source>
</evidence>
<feature type="transmembrane region" description="Helical" evidence="5">
    <location>
        <begin position="72"/>
        <end position="100"/>
    </location>
</feature>
<keyword evidence="3" id="KW-0862">Zinc</keyword>